<dbReference type="PRINTS" id="PR01976">
    <property type="entry name" value="IGFBPFAMILY"/>
</dbReference>
<dbReference type="GO" id="GO:0005794">
    <property type="term" value="C:Golgi apparatus"/>
    <property type="evidence" value="ECO:0007669"/>
    <property type="project" value="Ensembl"/>
</dbReference>
<evidence type="ECO:0000259" key="10">
    <source>
        <dbReference type="PROSITE" id="PS51162"/>
    </source>
</evidence>
<accession>A0A8C2YG85</accession>
<comment type="subunit">
    <text evidence="8">Binds equally well IGF1 and IGF2. Interacts with integrin ITGA5:ITGB1. Interacts with VHL; this interaction inhibits HIF1A degradation.</text>
</comment>
<protein>
    <recommendedName>
        <fullName evidence="2">Insulin-like growth factor-binding protein 1</fullName>
    </recommendedName>
</protein>
<evidence type="ECO:0000256" key="7">
    <source>
        <dbReference type="ARBA" id="ARBA00023183"/>
    </source>
</evidence>
<evidence type="ECO:0000256" key="9">
    <source>
        <dbReference type="PROSITE-ProRule" id="PRU00500"/>
    </source>
</evidence>
<feature type="domain" description="Thyroglobulin type-1" evidence="10">
    <location>
        <begin position="205"/>
        <end position="283"/>
    </location>
</feature>
<evidence type="ECO:0000313" key="13">
    <source>
        <dbReference type="Proteomes" id="UP000694412"/>
    </source>
</evidence>
<evidence type="ECO:0000256" key="4">
    <source>
        <dbReference type="ARBA" id="ARBA00022553"/>
    </source>
</evidence>
<evidence type="ECO:0000256" key="3">
    <source>
        <dbReference type="ARBA" id="ARBA00022525"/>
    </source>
</evidence>
<dbReference type="InterPro" id="IPR000867">
    <property type="entry name" value="IGFBP-like"/>
</dbReference>
<organism evidence="12 13">
    <name type="scientific">Coturnix japonica</name>
    <name type="common">Japanese quail</name>
    <name type="synonym">Coturnix coturnix japonica</name>
    <dbReference type="NCBI Taxonomy" id="93934"/>
    <lineage>
        <taxon>Eukaryota</taxon>
        <taxon>Metazoa</taxon>
        <taxon>Chordata</taxon>
        <taxon>Craniata</taxon>
        <taxon>Vertebrata</taxon>
        <taxon>Euteleostomi</taxon>
        <taxon>Archelosauria</taxon>
        <taxon>Archosauria</taxon>
        <taxon>Dinosauria</taxon>
        <taxon>Saurischia</taxon>
        <taxon>Theropoda</taxon>
        <taxon>Coelurosauria</taxon>
        <taxon>Aves</taxon>
        <taxon>Neognathae</taxon>
        <taxon>Galloanserae</taxon>
        <taxon>Galliformes</taxon>
        <taxon>Phasianidae</taxon>
        <taxon>Perdicinae</taxon>
        <taxon>Coturnix</taxon>
    </lineage>
</organism>
<evidence type="ECO:0000256" key="8">
    <source>
        <dbReference type="ARBA" id="ARBA00049694"/>
    </source>
</evidence>
<dbReference type="PROSITE" id="PS51162">
    <property type="entry name" value="THYROGLOBULIN_1_2"/>
    <property type="match status" value="1"/>
</dbReference>
<keyword evidence="6" id="KW-1015">Disulfide bond</keyword>
<evidence type="ECO:0000256" key="2">
    <source>
        <dbReference type="ARBA" id="ARBA00013675"/>
    </source>
</evidence>
<dbReference type="OrthoDB" id="9926277at2759"/>
<dbReference type="Gene3D" id="4.10.800.10">
    <property type="entry name" value="Thyroglobulin type-1"/>
    <property type="match status" value="1"/>
</dbReference>
<dbReference type="Gene3D" id="4.10.40.20">
    <property type="match status" value="1"/>
</dbReference>
<dbReference type="GO" id="GO:0032868">
    <property type="term" value="P:response to insulin"/>
    <property type="evidence" value="ECO:0007669"/>
    <property type="project" value="Ensembl"/>
</dbReference>
<evidence type="ECO:0000256" key="5">
    <source>
        <dbReference type="ARBA" id="ARBA00022729"/>
    </source>
</evidence>
<evidence type="ECO:0000259" key="11">
    <source>
        <dbReference type="PROSITE" id="PS51323"/>
    </source>
</evidence>
<dbReference type="CDD" id="cd00191">
    <property type="entry name" value="TY"/>
    <property type="match status" value="1"/>
</dbReference>
<dbReference type="SUPFAM" id="SSF57610">
    <property type="entry name" value="Thyroglobulin type-1 domain"/>
    <property type="match status" value="1"/>
</dbReference>
<dbReference type="InterPro" id="IPR036857">
    <property type="entry name" value="Thyroglobulin_1_sf"/>
</dbReference>
<keyword evidence="13" id="KW-1185">Reference proteome</keyword>
<dbReference type="Ensembl" id="ENSCJPT00005033144.1">
    <property type="protein sequence ID" value="ENSCJPP00005024302.1"/>
    <property type="gene ID" value="ENSCJPG00005019178.1"/>
</dbReference>
<dbReference type="KEGG" id="cjo:107309795"/>
<dbReference type="SMART" id="SM00121">
    <property type="entry name" value="IB"/>
    <property type="match status" value="1"/>
</dbReference>
<dbReference type="FunFam" id="4.10.800.10:FF:000002">
    <property type="entry name" value="Insulin-like growth factor-binding protein 2"/>
    <property type="match status" value="1"/>
</dbReference>
<dbReference type="FunFam" id="4.10.40.20:FF:000001">
    <property type="entry name" value="Insulin-like growth factor binding protein 5"/>
    <property type="match status" value="1"/>
</dbReference>
<name>A0A8C2YG85_COTJA</name>
<keyword evidence="5" id="KW-0732">Signal</keyword>
<dbReference type="InterPro" id="IPR017891">
    <property type="entry name" value="Insulin_GF-bd_Cys-rich_CS"/>
</dbReference>
<dbReference type="SMART" id="SM00211">
    <property type="entry name" value="TY"/>
    <property type="match status" value="1"/>
</dbReference>
<reference evidence="12" key="1">
    <citation type="submission" date="2015-11" db="EMBL/GenBank/DDBJ databases">
        <authorList>
            <consortium name="International Coturnix japonica Genome Analysis Consortium"/>
            <person name="Warren W."/>
            <person name="Burt D.W."/>
            <person name="Antin P.B."/>
            <person name="Lanford R."/>
            <person name="Gros J."/>
            <person name="Wilson R.K."/>
        </authorList>
    </citation>
    <scope>NUCLEOTIDE SEQUENCE [LARGE SCALE GENOMIC DNA]</scope>
</reference>
<dbReference type="InterPro" id="IPR009030">
    <property type="entry name" value="Growth_fac_rcpt_cys_sf"/>
</dbReference>
<dbReference type="CTD" id="3484"/>
<dbReference type="AlphaFoldDB" id="A0A8C2YG85"/>
<dbReference type="InterPro" id="IPR000716">
    <property type="entry name" value="Thyroglobulin_1"/>
</dbReference>
<proteinExistence type="predicted"/>
<dbReference type="GO" id="GO:0043567">
    <property type="term" value="P:regulation of insulin-like growth factor receptor signaling pathway"/>
    <property type="evidence" value="ECO:0007669"/>
    <property type="project" value="TreeGrafter"/>
</dbReference>
<dbReference type="PROSITE" id="PS51323">
    <property type="entry name" value="IGFBP_N_2"/>
    <property type="match status" value="1"/>
</dbReference>
<dbReference type="RefSeq" id="XP_015710370.2">
    <property type="nucleotide sequence ID" value="XM_015854884.2"/>
</dbReference>
<dbReference type="PANTHER" id="PTHR11551:SF6">
    <property type="entry name" value="INSULIN-LIKE GROWTH FACTOR-BINDING PROTEIN 1"/>
    <property type="match status" value="1"/>
</dbReference>
<dbReference type="GO" id="GO:0031994">
    <property type="term" value="F:insulin-like growth factor I binding"/>
    <property type="evidence" value="ECO:0007669"/>
    <property type="project" value="Ensembl"/>
</dbReference>
<dbReference type="PROSITE" id="PS00222">
    <property type="entry name" value="IGFBP_N_1"/>
    <property type="match status" value="1"/>
</dbReference>
<dbReference type="GO" id="GO:0031995">
    <property type="term" value="F:insulin-like growth factor II binding"/>
    <property type="evidence" value="ECO:0007669"/>
    <property type="project" value="Ensembl"/>
</dbReference>
<dbReference type="GeneTree" id="ENSGT00940000157394"/>
<evidence type="ECO:0000313" key="12">
    <source>
        <dbReference type="Ensembl" id="ENSCJPP00005024302.1"/>
    </source>
</evidence>
<comment type="subcellular location">
    <subcellularLocation>
        <location evidence="1">Secreted</location>
    </subcellularLocation>
</comment>
<sequence length="291" mass="32204">MARASWMHVCTLPPAPHTAEVRSLTSDMNCLRSLLSRCWLPPLLLPALLVAAESLQPLHCAPCTQDKLDLCPPVEPGCPETARQPGCGCCQTCALGPEQPCGVYTTRCRHGLRCRVPSGDTRPLSALIHGQGKCLPASEAGGTGSAELAESEPEDIALQSSEMTQDQMLNYQLIFPISQDKWNFITVYENMKAKRISELKKWKEQGPCQKELYRALYKLAKAQQRSGGDVYKFYLPNCNKNGFYHSKQCETSLDGESAECWCVYPKNGIKIPGSPEVKGDSDCQQYLRSEE</sequence>
<reference evidence="12" key="3">
    <citation type="submission" date="2025-09" db="UniProtKB">
        <authorList>
            <consortium name="Ensembl"/>
        </authorList>
    </citation>
    <scope>IDENTIFICATION</scope>
</reference>
<dbReference type="Pfam" id="PF00219">
    <property type="entry name" value="IGFBP"/>
    <property type="match status" value="1"/>
</dbReference>
<comment type="caution">
    <text evidence="9">Lacks conserved residue(s) required for the propagation of feature annotation.</text>
</comment>
<dbReference type="GO" id="GO:0005615">
    <property type="term" value="C:extracellular space"/>
    <property type="evidence" value="ECO:0007669"/>
    <property type="project" value="Ensembl"/>
</dbReference>
<dbReference type="InterPro" id="IPR022321">
    <property type="entry name" value="IGFBP_1-6_chordata"/>
</dbReference>
<keyword evidence="3" id="KW-0964">Secreted</keyword>
<evidence type="ECO:0000256" key="1">
    <source>
        <dbReference type="ARBA" id="ARBA00004613"/>
    </source>
</evidence>
<dbReference type="Proteomes" id="UP000694412">
    <property type="component" value="Chromosome 2"/>
</dbReference>
<reference evidence="12" key="2">
    <citation type="submission" date="2025-08" db="UniProtKB">
        <authorList>
            <consortium name="Ensembl"/>
        </authorList>
    </citation>
    <scope>IDENTIFICATION</scope>
</reference>
<dbReference type="PROSITE" id="PS00484">
    <property type="entry name" value="THYROGLOBULIN_1_1"/>
    <property type="match status" value="1"/>
</dbReference>
<gene>
    <name evidence="12" type="primary">IGFBP1</name>
</gene>
<feature type="domain" description="IGFBP N-terminal" evidence="11">
    <location>
        <begin position="56"/>
        <end position="137"/>
    </location>
</feature>
<dbReference type="GeneID" id="107309795"/>
<dbReference type="InterPro" id="IPR022322">
    <property type="entry name" value="IGFBP1"/>
</dbReference>
<dbReference type="PANTHER" id="PTHR11551">
    <property type="entry name" value="INSULIN-LIKE GROWTH FACTOR BINDING PROTEIN"/>
    <property type="match status" value="1"/>
</dbReference>
<dbReference type="Pfam" id="PF00086">
    <property type="entry name" value="Thyroglobulin_1"/>
    <property type="match status" value="1"/>
</dbReference>
<evidence type="ECO:0000256" key="6">
    <source>
        <dbReference type="ARBA" id="ARBA00023157"/>
    </source>
</evidence>
<dbReference type="PRINTS" id="PR01977">
    <property type="entry name" value="IGFBPFAMILY1"/>
</dbReference>
<keyword evidence="7" id="KW-0340">Growth factor binding</keyword>
<dbReference type="SUPFAM" id="SSF57184">
    <property type="entry name" value="Growth factor receptor domain"/>
    <property type="match status" value="1"/>
</dbReference>
<keyword evidence="4" id="KW-0597">Phosphoprotein</keyword>